<feature type="domain" description="ABC3 transporter permease C-terminal" evidence="7">
    <location>
        <begin position="68"/>
        <end position="184"/>
    </location>
</feature>
<feature type="transmembrane region" description="Helical" evidence="6">
    <location>
        <begin position="159"/>
        <end position="181"/>
    </location>
</feature>
<sequence length="654" mass="74221">MNFRQFAINNVVRNKRIYLAHFLSSTFSVMIFFIYALLLFHPDLQDGLKGSSQTVTVLANQGLMIAEIIIFIFSFLFLLYSVGSFLKTRKKEFGIFLIIGMTRKQMNRLLFMENMCIGVASIVAGIGLGLIFGKLVLLICGSMLAVENSLRFYFPLKGILLTAGAFLLLFVVIALSSSLLIRKGTLIELVKSEEKPKPEPKASPLLSLLSVVLIGGGYTGVFIFAWGSYIFPLLFGSVLSVIAGTYLLFTQLSVYVIRALKKKEGLFYRKTNLLFLSELTYRMKDNAVMFFMVSVISASAFTGIGSMLTIGDPRLSSMTNPYAFTYTNSGFTDSAVVDRQIQKIEETLVNREVSYVKGSYQPLYENNNNYIIKLSSYNRLAKALGYEERVLDRNDLAFNTAPNITARNKLLDTKKDSYPYSADLYVGEQQHLQMQMLPPATDIVIPMEGEAGVYVVSDDLYSKIREAYIAEIKMDVDFYSDQTTFFVVKDWMSTRSFASELLDTIEKDRPEKGYVQFTSLVVDWLNNKQTNGIILIVSGLIGIVFFTFAASFTYFRLYADLERDEAQYRMIGKMGLSRPELRKIVTRQLVLMFFLPLLVALIHSTVAFTALYQMVQFSILDDSLGVFMVFVTMQLIFFAIVRWRYLRHMYSKLV</sequence>
<dbReference type="InterPro" id="IPR003838">
    <property type="entry name" value="ABC3_permease_C"/>
</dbReference>
<dbReference type="AlphaFoldDB" id="A0A1G5KYN8"/>
<dbReference type="PANTHER" id="PTHR46795">
    <property type="entry name" value="ABC TRANSPORTER PERMEASE-RELATED-RELATED"/>
    <property type="match status" value="1"/>
</dbReference>
<dbReference type="EMBL" id="FMVM01000018">
    <property type="protein sequence ID" value="SCZ05707.1"/>
    <property type="molecule type" value="Genomic_DNA"/>
</dbReference>
<keyword evidence="2 6" id="KW-1003">Cell membrane</keyword>
<evidence type="ECO:0000256" key="4">
    <source>
        <dbReference type="ARBA" id="ARBA00022989"/>
    </source>
</evidence>
<name>A0A1G5KYN8_9BACL</name>
<feature type="transmembrane region" description="Helical" evidence="6">
    <location>
        <begin position="624"/>
        <end position="643"/>
    </location>
</feature>
<dbReference type="GO" id="GO:0055085">
    <property type="term" value="P:transmembrane transport"/>
    <property type="evidence" value="ECO:0007669"/>
    <property type="project" value="UniProtKB-UniRule"/>
</dbReference>
<evidence type="ECO:0000256" key="2">
    <source>
        <dbReference type="ARBA" id="ARBA00022475"/>
    </source>
</evidence>
<feature type="transmembrane region" description="Helical" evidence="6">
    <location>
        <begin position="589"/>
        <end position="612"/>
    </location>
</feature>
<dbReference type="STRING" id="582692.SAMN05720606_11826"/>
<keyword evidence="5 6" id="KW-0472">Membrane</keyword>
<feature type="transmembrane region" description="Helical" evidence="6">
    <location>
        <begin position="61"/>
        <end position="82"/>
    </location>
</feature>
<dbReference type="GO" id="GO:0005886">
    <property type="term" value="C:plasma membrane"/>
    <property type="evidence" value="ECO:0007669"/>
    <property type="project" value="UniProtKB-SubCell"/>
</dbReference>
<feature type="transmembrane region" description="Helical" evidence="6">
    <location>
        <begin position="20"/>
        <end position="41"/>
    </location>
</feature>
<feature type="transmembrane region" description="Helical" evidence="6">
    <location>
        <begin position="533"/>
        <end position="555"/>
    </location>
</feature>
<evidence type="ECO:0000256" key="3">
    <source>
        <dbReference type="ARBA" id="ARBA00022692"/>
    </source>
</evidence>
<dbReference type="PIRSF" id="PIRSF018968">
    <property type="entry name" value="ABC_permease_BceB"/>
    <property type="match status" value="1"/>
</dbReference>
<dbReference type="RefSeq" id="WP_090923985.1">
    <property type="nucleotide sequence ID" value="NZ_FMVM01000018.1"/>
</dbReference>
<protein>
    <submittedName>
        <fullName evidence="8">Putative ABC transport system permease protein</fullName>
    </submittedName>
</protein>
<feature type="transmembrane region" description="Helical" evidence="6">
    <location>
        <begin position="287"/>
        <end position="310"/>
    </location>
</feature>
<dbReference type="InterPro" id="IPR027022">
    <property type="entry name" value="ABC_permease_BceB-typ"/>
</dbReference>
<gene>
    <name evidence="8" type="ORF">SAMN05720606_11826</name>
</gene>
<feature type="transmembrane region" description="Helical" evidence="6">
    <location>
        <begin position="202"/>
        <end position="227"/>
    </location>
</feature>
<proteinExistence type="inferred from homology"/>
<dbReference type="InterPro" id="IPR052536">
    <property type="entry name" value="ABC-4_Integral_Memb_Prot"/>
</dbReference>
<keyword evidence="9" id="KW-1185">Reference proteome</keyword>
<evidence type="ECO:0000256" key="1">
    <source>
        <dbReference type="ARBA" id="ARBA00004651"/>
    </source>
</evidence>
<keyword evidence="3 6" id="KW-0812">Transmembrane</keyword>
<dbReference type="PANTHER" id="PTHR46795:SF2">
    <property type="entry name" value="ABC TRANSPORTER, PERMEASE PROTEIN"/>
    <property type="match status" value="1"/>
</dbReference>
<feature type="transmembrane region" description="Helical" evidence="6">
    <location>
        <begin position="111"/>
        <end position="139"/>
    </location>
</feature>
<feature type="transmembrane region" description="Helical" evidence="6">
    <location>
        <begin position="233"/>
        <end position="257"/>
    </location>
</feature>
<evidence type="ECO:0000313" key="8">
    <source>
        <dbReference type="EMBL" id="SCZ05707.1"/>
    </source>
</evidence>
<dbReference type="Pfam" id="PF02687">
    <property type="entry name" value="FtsX"/>
    <property type="match status" value="1"/>
</dbReference>
<dbReference type="Proteomes" id="UP000198538">
    <property type="component" value="Unassembled WGS sequence"/>
</dbReference>
<evidence type="ECO:0000313" key="9">
    <source>
        <dbReference type="Proteomes" id="UP000198538"/>
    </source>
</evidence>
<evidence type="ECO:0000256" key="5">
    <source>
        <dbReference type="ARBA" id="ARBA00023136"/>
    </source>
</evidence>
<evidence type="ECO:0000259" key="7">
    <source>
        <dbReference type="Pfam" id="PF02687"/>
    </source>
</evidence>
<keyword evidence="6" id="KW-0813">Transport</keyword>
<organism evidence="8 9">
    <name type="scientific">Paenibacillus polysaccharolyticus</name>
    <dbReference type="NCBI Taxonomy" id="582692"/>
    <lineage>
        <taxon>Bacteria</taxon>
        <taxon>Bacillati</taxon>
        <taxon>Bacillota</taxon>
        <taxon>Bacilli</taxon>
        <taxon>Bacillales</taxon>
        <taxon>Paenibacillaceae</taxon>
        <taxon>Paenibacillus</taxon>
    </lineage>
</organism>
<accession>A0A1G5KYN8</accession>
<keyword evidence="4 6" id="KW-1133">Transmembrane helix</keyword>
<comment type="similarity">
    <text evidence="6">Belongs to the ABC-4 integral membrane protein family.</text>
</comment>
<reference evidence="9" key="1">
    <citation type="submission" date="2016-10" db="EMBL/GenBank/DDBJ databases">
        <authorList>
            <person name="Varghese N."/>
            <person name="Submissions S."/>
        </authorList>
    </citation>
    <scope>NUCLEOTIDE SEQUENCE [LARGE SCALE GENOMIC DNA]</scope>
    <source>
        <strain evidence="9">BL9</strain>
    </source>
</reference>
<comment type="subcellular location">
    <subcellularLocation>
        <location evidence="1 6">Cell membrane</location>
        <topology evidence="1 6">Multi-pass membrane protein</topology>
    </subcellularLocation>
</comment>
<evidence type="ECO:0000256" key="6">
    <source>
        <dbReference type="PIRNR" id="PIRNR018968"/>
    </source>
</evidence>